<name>S7ZU73_PENO1</name>
<dbReference type="AlphaFoldDB" id="S7ZU73"/>
<evidence type="ECO:0000313" key="2">
    <source>
        <dbReference type="Proteomes" id="UP000019376"/>
    </source>
</evidence>
<evidence type="ECO:0000313" key="1">
    <source>
        <dbReference type="EMBL" id="EPS34255.1"/>
    </source>
</evidence>
<organism evidence="1 2">
    <name type="scientific">Penicillium oxalicum (strain 114-2 / CGMCC 5302)</name>
    <name type="common">Penicillium decumbens</name>
    <dbReference type="NCBI Taxonomy" id="933388"/>
    <lineage>
        <taxon>Eukaryota</taxon>
        <taxon>Fungi</taxon>
        <taxon>Dikarya</taxon>
        <taxon>Ascomycota</taxon>
        <taxon>Pezizomycotina</taxon>
        <taxon>Eurotiomycetes</taxon>
        <taxon>Eurotiomycetidae</taxon>
        <taxon>Eurotiales</taxon>
        <taxon>Aspergillaceae</taxon>
        <taxon>Penicillium</taxon>
    </lineage>
</organism>
<sequence length="175" mass="19600">MFPELKHSGPPGPMRASLAMRLRLAGHWQMTIATSYRNVETKTTGGNSERPKMFVFSVIIAPAASREPHQDTLFGPETPSDREYRIAHTSDASQSRVVVQGLYTTKGVGGVQERVVGLCDAYRFETVQNGLSLQERVQSEAEKGAPDRKQVPRLYFCCHSEAVMYLPVDNWTSRR</sequence>
<proteinExistence type="predicted"/>
<accession>S7ZU73</accession>
<dbReference type="Proteomes" id="UP000019376">
    <property type="component" value="Unassembled WGS sequence"/>
</dbReference>
<keyword evidence="2" id="KW-1185">Reference proteome</keyword>
<gene>
    <name evidence="1" type="ORF">PDE_09219</name>
</gene>
<reference evidence="1 2" key="1">
    <citation type="journal article" date="2013" name="PLoS ONE">
        <title>Genomic and secretomic analyses reveal unique features of the lignocellulolytic enzyme system of Penicillium decumbens.</title>
        <authorList>
            <person name="Liu G."/>
            <person name="Zhang L."/>
            <person name="Wei X."/>
            <person name="Zou G."/>
            <person name="Qin Y."/>
            <person name="Ma L."/>
            <person name="Li J."/>
            <person name="Zheng H."/>
            <person name="Wang S."/>
            <person name="Wang C."/>
            <person name="Xun L."/>
            <person name="Zhao G.-P."/>
            <person name="Zhou Z."/>
            <person name="Qu Y."/>
        </authorList>
    </citation>
    <scope>NUCLEOTIDE SEQUENCE [LARGE SCALE GENOMIC DNA]</scope>
    <source>
        <strain evidence="2">114-2 / CGMCC 5302</strain>
    </source>
</reference>
<dbReference type="EMBL" id="KB644415">
    <property type="protein sequence ID" value="EPS34255.1"/>
    <property type="molecule type" value="Genomic_DNA"/>
</dbReference>
<protein>
    <submittedName>
        <fullName evidence="1">Uncharacterized protein</fullName>
    </submittedName>
</protein>
<dbReference type="HOGENOM" id="CLU_1533099_0_0_1"/>